<dbReference type="Proteomes" id="UP000827561">
    <property type="component" value="Segment"/>
</dbReference>
<evidence type="ECO:0000313" key="1">
    <source>
        <dbReference type="EMBL" id="QZE10861.1"/>
    </source>
</evidence>
<sequence length="59" mass="6289">MISEVTHINATEDELRKAADVVEKYNLAAGSLVSNQPVRPSTLRSLADRVASGHVTGRG</sequence>
<name>A0AAE7XG36_9CAUD</name>
<dbReference type="KEGG" id="vg:77952063"/>
<dbReference type="RefSeq" id="YP_010675744.1">
    <property type="nucleotide sequence ID" value="NC_071006.1"/>
</dbReference>
<dbReference type="GeneID" id="77952063"/>
<accession>A0AAE7XG36</accession>
<protein>
    <submittedName>
        <fullName evidence="1">Uncharacterized protein</fullName>
    </submittedName>
</protein>
<evidence type="ECO:0000313" key="2">
    <source>
        <dbReference type="Proteomes" id="UP000827561"/>
    </source>
</evidence>
<gene>
    <name evidence="1" type="primary">97</name>
    <name evidence="1" type="ORF">SEA_CHISANAKITSUNE_97</name>
</gene>
<dbReference type="EMBL" id="MZ820089">
    <property type="protein sequence ID" value="QZE10861.1"/>
    <property type="molecule type" value="Genomic_DNA"/>
</dbReference>
<reference evidence="1 2" key="1">
    <citation type="submission" date="2021-08" db="EMBL/GenBank/DDBJ databases">
        <authorList>
            <person name="Abebe M.A."/>
            <person name="Anderson J.Z."/>
            <person name="Burris R."/>
            <person name="Durrani M."/>
            <person name="Fetterly M.N."/>
            <person name="Fowler R.A."/>
            <person name="Friedman A."/>
            <person name="Khuong T.M."/>
            <person name="Konnor C.A."/>
            <person name="Madden B.G."/>
            <person name="Makula M.N."/>
            <person name="McTigue K."/>
            <person name="Morgan A.R."/>
            <person name="Qureshi S.I."/>
            <person name="Rainey M."/>
            <person name="Scherer A.E."/>
            <person name="Singer L."/>
            <person name="Thakar S.M."/>
            <person name="Truong P."/>
            <person name="Zaeean M.H."/>
            <person name="Balish M.F."/>
            <person name="Garlena R.A."/>
            <person name="Russell D.A."/>
            <person name="Jacobs-Sera D."/>
            <person name="Hatfull G.F."/>
        </authorList>
    </citation>
    <scope>NUCLEOTIDE SEQUENCE [LARGE SCALE GENOMIC DNA]</scope>
</reference>
<organism evidence="1 2">
    <name type="scientific">Gordonia phage ChisanaKitsune</name>
    <dbReference type="NCBI Taxonomy" id="2871538"/>
    <lineage>
        <taxon>Viruses</taxon>
        <taxon>Duplodnaviria</taxon>
        <taxon>Heunggongvirae</taxon>
        <taxon>Uroviricota</taxon>
        <taxon>Caudoviricetes</taxon>
        <taxon>Chidieberevirus</taxon>
        <taxon>Chidieberevirus chisanakitsune</taxon>
    </lineage>
</organism>
<keyword evidence="2" id="KW-1185">Reference proteome</keyword>
<proteinExistence type="predicted"/>